<evidence type="ECO:0000313" key="4">
    <source>
        <dbReference type="EMBL" id="TVY52573.1"/>
    </source>
</evidence>
<reference evidence="4 5" key="1">
    <citation type="submission" date="2018-05" db="EMBL/GenBank/DDBJ databases">
        <title>Whole genome sequencing for identification of molecular markers to develop diagnostic detection tools for the regulated plant pathogen Lachnellula willkommii.</title>
        <authorList>
            <person name="Giroux E."/>
            <person name="Bilodeau G."/>
        </authorList>
    </citation>
    <scope>NUCLEOTIDE SEQUENCE [LARGE SCALE GENOMIC DNA]</scope>
    <source>
        <strain evidence="4 5">CBS 625.97</strain>
    </source>
</reference>
<keyword evidence="2" id="KW-0560">Oxidoreductase</keyword>
<evidence type="ECO:0000256" key="2">
    <source>
        <dbReference type="ARBA" id="ARBA00023002"/>
    </source>
</evidence>
<comment type="similarity">
    <text evidence="1">Belongs to the FAD-binding monooxygenase family.</text>
</comment>
<feature type="non-terminal residue" evidence="4">
    <location>
        <position position="1"/>
    </location>
</feature>
<gene>
    <name evidence="4" type="primary">stcW_1</name>
    <name evidence="4" type="ORF">LCER1_G007156</name>
</gene>
<dbReference type="EMBL" id="QGMG01000587">
    <property type="protein sequence ID" value="TVY52573.1"/>
    <property type="molecule type" value="Genomic_DNA"/>
</dbReference>
<dbReference type="InterPro" id="IPR000960">
    <property type="entry name" value="Flavin_mOase"/>
</dbReference>
<dbReference type="Pfam" id="PF13450">
    <property type="entry name" value="NAD_binding_8"/>
    <property type="match status" value="1"/>
</dbReference>
<feature type="compositionally biased region" description="Gly residues" evidence="3">
    <location>
        <begin position="587"/>
        <end position="596"/>
    </location>
</feature>
<proteinExistence type="inferred from homology"/>
<dbReference type="PANTHER" id="PTHR42877:SF8">
    <property type="entry name" value="MONOOXYGENASE"/>
    <property type="match status" value="1"/>
</dbReference>
<feature type="region of interest" description="Disordered" evidence="3">
    <location>
        <begin position="575"/>
        <end position="596"/>
    </location>
</feature>
<dbReference type="GO" id="GO:0050661">
    <property type="term" value="F:NADP binding"/>
    <property type="evidence" value="ECO:0007669"/>
    <property type="project" value="InterPro"/>
</dbReference>
<keyword evidence="4" id="KW-0503">Monooxygenase</keyword>
<protein>
    <submittedName>
        <fullName evidence="4">Putative sterigmatocystin biosynthesis monooxygenase stcW</fullName>
    </submittedName>
</protein>
<dbReference type="OrthoDB" id="74360at2759"/>
<evidence type="ECO:0000256" key="3">
    <source>
        <dbReference type="SAM" id="MobiDB-lite"/>
    </source>
</evidence>
<dbReference type="InterPro" id="IPR036188">
    <property type="entry name" value="FAD/NAD-bd_sf"/>
</dbReference>
<evidence type="ECO:0000256" key="1">
    <source>
        <dbReference type="ARBA" id="ARBA00010139"/>
    </source>
</evidence>
<dbReference type="GO" id="GO:0004497">
    <property type="term" value="F:monooxygenase activity"/>
    <property type="evidence" value="ECO:0007669"/>
    <property type="project" value="UniProtKB-KW"/>
</dbReference>
<sequence length="596" mass="66643">IVDFVSMASKSSSYVDHRTLGSIFKPQRRLKVICVGAGASGLLLAYKIQRHFDDFELRVFEKNPEVSGTWYENRYPGCACDVPSHCYTWSFEPKTDWSANYASSKEIFKYFKDFSTRHGLEKYIALEHEVVGATWDEETAQWQVQVKDLRSGIVSSASAHVLINAGGILNAWRYPPIPGINSYKGDLVHSAAWPQDLDLKGKVVGLIGNGSSGIQILPAIKNEVKELVTFVREATWVAPPLGQAYEVFTPEQQARFASEPEYHLDQRREIEASMNRSFGIFHTGSEDQQAIRQYMQNRMGEKLANEALEKVLIPEWSVGCRRITPGTDYLESLASDNVKVVFGEITQITETGVVTTDGQGEYPVEVLICATGFDTTFKPRFPLVGSTGEQLGQIWKDDPRGYLGIAADKFPNYFFTLGPNCPIGNGPVLISIEAEVEYIIQMLSKFQKENIRSFEVKTDAVDAFNEWKDDYMTDTVWGEECRSWYKAGSAAGKILALWPGSTLHYLEAIKSPRWEDWTFKYFAGQNRFQYFGNGHSSAEQSGNLSYYIRNHDDSPIDPVLKSDAPKPATAENVVINGEANDGDGPQNQGGRGAARL</sequence>
<dbReference type="Gene3D" id="3.50.50.60">
    <property type="entry name" value="FAD/NAD(P)-binding domain"/>
    <property type="match status" value="2"/>
</dbReference>
<dbReference type="Proteomes" id="UP000481288">
    <property type="component" value="Unassembled WGS sequence"/>
</dbReference>
<evidence type="ECO:0000313" key="5">
    <source>
        <dbReference type="Proteomes" id="UP000481288"/>
    </source>
</evidence>
<accession>A0A7D8UML0</accession>
<dbReference type="PANTHER" id="PTHR42877">
    <property type="entry name" value="L-ORNITHINE N(5)-MONOOXYGENASE-RELATED"/>
    <property type="match status" value="1"/>
</dbReference>
<dbReference type="PRINTS" id="PR00370">
    <property type="entry name" value="FMOXYGENASE"/>
</dbReference>
<dbReference type="AlphaFoldDB" id="A0A7D8UML0"/>
<dbReference type="SUPFAM" id="SSF51905">
    <property type="entry name" value="FAD/NAD(P)-binding domain"/>
    <property type="match status" value="1"/>
</dbReference>
<keyword evidence="5" id="KW-1185">Reference proteome</keyword>
<organism evidence="4 5">
    <name type="scientific">Lachnellula cervina</name>
    <dbReference type="NCBI Taxonomy" id="1316786"/>
    <lineage>
        <taxon>Eukaryota</taxon>
        <taxon>Fungi</taxon>
        <taxon>Dikarya</taxon>
        <taxon>Ascomycota</taxon>
        <taxon>Pezizomycotina</taxon>
        <taxon>Leotiomycetes</taxon>
        <taxon>Helotiales</taxon>
        <taxon>Lachnaceae</taxon>
        <taxon>Lachnellula</taxon>
    </lineage>
</organism>
<dbReference type="GO" id="GO:0050660">
    <property type="term" value="F:flavin adenine dinucleotide binding"/>
    <property type="evidence" value="ECO:0007669"/>
    <property type="project" value="InterPro"/>
</dbReference>
<comment type="caution">
    <text evidence="4">The sequence shown here is derived from an EMBL/GenBank/DDBJ whole genome shotgun (WGS) entry which is preliminary data.</text>
</comment>
<name>A0A7D8UML0_9HELO</name>
<dbReference type="InterPro" id="IPR051209">
    <property type="entry name" value="FAD-bind_Monooxygenase_sf"/>
</dbReference>